<organism evidence="2">
    <name type="scientific">Anopheles darlingi</name>
    <name type="common">Mosquito</name>
    <dbReference type="NCBI Taxonomy" id="43151"/>
    <lineage>
        <taxon>Eukaryota</taxon>
        <taxon>Metazoa</taxon>
        <taxon>Ecdysozoa</taxon>
        <taxon>Arthropoda</taxon>
        <taxon>Hexapoda</taxon>
        <taxon>Insecta</taxon>
        <taxon>Pterygota</taxon>
        <taxon>Neoptera</taxon>
        <taxon>Endopterygota</taxon>
        <taxon>Diptera</taxon>
        <taxon>Nematocera</taxon>
        <taxon>Culicoidea</taxon>
        <taxon>Culicidae</taxon>
        <taxon>Anophelinae</taxon>
        <taxon>Anopheles</taxon>
    </lineage>
</organism>
<dbReference type="AlphaFoldDB" id="A0A2M4DAG7"/>
<evidence type="ECO:0000313" key="2">
    <source>
        <dbReference type="EMBL" id="MBW74570.1"/>
    </source>
</evidence>
<reference evidence="2" key="1">
    <citation type="submission" date="2018-01" db="EMBL/GenBank/DDBJ databases">
        <title>An insight into the sialome of Amazonian anophelines.</title>
        <authorList>
            <person name="Ribeiro J.M."/>
            <person name="Scarpassa V."/>
            <person name="Calvo E."/>
        </authorList>
    </citation>
    <scope>NUCLEOTIDE SEQUENCE</scope>
</reference>
<sequence length="168" mass="18893">MAPRRRSSAAAVAVAAALEQPEQQPATLAVAWEERAERAAMAVRPGSAVSRWADRRAACPDSRWDHRERQPVAAVAERLPPVLAQGVEPAVVPQAVPAVWAVVVGPVAAERRSGTPRSPYSHPRTRQRRWRLLPLPPPPPTRTTHRWPRRRCRGHIPDRCHRYHRNRS</sequence>
<name>A0A2M4DAG7_ANODA</name>
<evidence type="ECO:0000256" key="1">
    <source>
        <dbReference type="SAM" id="MobiDB-lite"/>
    </source>
</evidence>
<feature type="region of interest" description="Disordered" evidence="1">
    <location>
        <begin position="110"/>
        <end position="150"/>
    </location>
</feature>
<protein>
    <submittedName>
        <fullName evidence="2">Putative secreted protein</fullName>
    </submittedName>
</protein>
<accession>A0A2M4DAG7</accession>
<proteinExistence type="predicted"/>
<dbReference type="EMBL" id="GGFL01010392">
    <property type="protein sequence ID" value="MBW74570.1"/>
    <property type="molecule type" value="Transcribed_RNA"/>
</dbReference>